<dbReference type="KEGG" id="pfla:Pflav_017330"/>
<reference evidence="2 3" key="1">
    <citation type="submission" date="2020-03" db="EMBL/GenBank/DDBJ databases">
        <title>Whole genome shotgun sequence of Phytohabitans flavus NBRC 107702.</title>
        <authorList>
            <person name="Komaki H."/>
            <person name="Tamura T."/>
        </authorList>
    </citation>
    <scope>NUCLEOTIDE SEQUENCE [LARGE SCALE GENOMIC DNA]</scope>
    <source>
        <strain evidence="2 3">NBRC 107702</strain>
    </source>
</reference>
<keyword evidence="3" id="KW-1185">Reference proteome</keyword>
<sequence length="218" mass="24463">MEQPILFPRHGGENQQFELRDAGGGYYKIITQHTLVQNGEAGKLCLDVRGAYGHAGAAVIQYHCIAADNQAWRIAPLGNGYYSIQAKHSGMYLSYDLGHGVIPWARMVQETNPVAWQLTPSSYRIKSGSTTVVSGWPSTLYVGPCASGWHYRWEDEFRHRVSYENAGDSRWSNDSDAHTSNYAADNGSHVRFELWWYALVIGDPYSITAQVRIFCDPN</sequence>
<dbReference type="AlphaFoldDB" id="A0A6F8XNC8"/>
<dbReference type="InterPro" id="IPR000772">
    <property type="entry name" value="Ricin_B_lectin"/>
</dbReference>
<dbReference type="PROSITE" id="PS50231">
    <property type="entry name" value="RICIN_B_LECTIN"/>
    <property type="match status" value="1"/>
</dbReference>
<dbReference type="EMBL" id="AP022870">
    <property type="protein sequence ID" value="BCB75323.1"/>
    <property type="molecule type" value="Genomic_DNA"/>
</dbReference>
<dbReference type="Pfam" id="PF14200">
    <property type="entry name" value="RicinB_lectin_2"/>
    <property type="match status" value="1"/>
</dbReference>
<gene>
    <name evidence="2" type="ORF">Pflav_017330</name>
</gene>
<feature type="domain" description="Ricin B lectin" evidence="1">
    <location>
        <begin position="14"/>
        <end position="94"/>
    </location>
</feature>
<name>A0A6F8XNC8_9ACTN</name>
<protein>
    <recommendedName>
        <fullName evidence="1">Ricin B lectin domain-containing protein</fullName>
    </recommendedName>
</protein>
<proteinExistence type="predicted"/>
<dbReference type="Gene3D" id="2.80.10.50">
    <property type="match status" value="1"/>
</dbReference>
<evidence type="ECO:0000259" key="1">
    <source>
        <dbReference type="Pfam" id="PF14200"/>
    </source>
</evidence>
<reference evidence="2 3" key="2">
    <citation type="submission" date="2020-03" db="EMBL/GenBank/DDBJ databases">
        <authorList>
            <person name="Ichikawa N."/>
            <person name="Kimura A."/>
            <person name="Kitahashi Y."/>
            <person name="Uohara A."/>
        </authorList>
    </citation>
    <scope>NUCLEOTIDE SEQUENCE [LARGE SCALE GENOMIC DNA]</scope>
    <source>
        <strain evidence="2 3">NBRC 107702</strain>
    </source>
</reference>
<evidence type="ECO:0000313" key="2">
    <source>
        <dbReference type="EMBL" id="BCB75323.1"/>
    </source>
</evidence>
<dbReference type="Proteomes" id="UP000502508">
    <property type="component" value="Chromosome"/>
</dbReference>
<evidence type="ECO:0000313" key="3">
    <source>
        <dbReference type="Proteomes" id="UP000502508"/>
    </source>
</evidence>
<dbReference type="SUPFAM" id="SSF50370">
    <property type="entry name" value="Ricin B-like lectins"/>
    <property type="match status" value="1"/>
</dbReference>
<accession>A0A6F8XNC8</accession>
<dbReference type="InterPro" id="IPR035992">
    <property type="entry name" value="Ricin_B-like_lectins"/>
</dbReference>
<dbReference type="CDD" id="cd00161">
    <property type="entry name" value="beta-trefoil_Ricin-like"/>
    <property type="match status" value="1"/>
</dbReference>
<dbReference type="RefSeq" id="WP_173035063.1">
    <property type="nucleotide sequence ID" value="NZ_AP022870.1"/>
</dbReference>
<organism evidence="2 3">
    <name type="scientific">Phytohabitans flavus</name>
    <dbReference type="NCBI Taxonomy" id="1076124"/>
    <lineage>
        <taxon>Bacteria</taxon>
        <taxon>Bacillati</taxon>
        <taxon>Actinomycetota</taxon>
        <taxon>Actinomycetes</taxon>
        <taxon>Micromonosporales</taxon>
        <taxon>Micromonosporaceae</taxon>
    </lineage>
</organism>